<dbReference type="OrthoDB" id="8804065at2"/>
<accession>A0A235ELZ9</accession>
<sequence>MAQWLGWAVLAMCLAASAGAGAQSKTSPAVAQADKTQERQRLLAQQLVPTDPARFAWVRAAEAVGQGADAIHLRLALVDDWLRALEGGPAPAGSSIEAAIAHGRAVDPSFLERRARAVWPAILQAQQLRAEWDRDGPEVPRPPELDALGAELVQEGPGLWVRRAQDGRLRGLYLWVGVRNMLAEPLPLPEFALQLGRPGLQPAAPLMQCALPRYSTRQWVPPQSTQHYLCSAVEGGFGLPPAGVSWLAQMGHWFSQGAALQTVIPQQDQALSRTARILVQVDNPAVDNFLRGARESTEKQQQLHKEQAQAAKKAREATPARRSGESLPLWLKRLMFLGGVVGAMVLYGLLAHHFSVAVASGVLWWGLAIPSAILLHSIWTMGGTDGWGKLVAIVLSGAAIAAPFVGTLAAYTVYKLVVSERARRKAILFLVGVIVVIVVHALERWLFW</sequence>
<feature type="transmembrane region" description="Helical" evidence="1">
    <location>
        <begin position="426"/>
        <end position="447"/>
    </location>
</feature>
<keyword evidence="2" id="KW-0732">Signal</keyword>
<organism evidence="3 4">
    <name type="scientific">Acidovorax kalamii</name>
    <dbReference type="NCBI Taxonomy" id="2004485"/>
    <lineage>
        <taxon>Bacteria</taxon>
        <taxon>Pseudomonadati</taxon>
        <taxon>Pseudomonadota</taxon>
        <taxon>Betaproteobacteria</taxon>
        <taxon>Burkholderiales</taxon>
        <taxon>Comamonadaceae</taxon>
        <taxon>Acidovorax</taxon>
    </lineage>
</organism>
<keyword evidence="1" id="KW-1133">Transmembrane helix</keyword>
<evidence type="ECO:0000256" key="1">
    <source>
        <dbReference type="SAM" id="Phobius"/>
    </source>
</evidence>
<feature type="signal peptide" evidence="2">
    <location>
        <begin position="1"/>
        <end position="22"/>
    </location>
</feature>
<name>A0A235ELZ9_9BURK</name>
<feature type="transmembrane region" description="Helical" evidence="1">
    <location>
        <begin position="391"/>
        <end position="414"/>
    </location>
</feature>
<evidence type="ECO:0000313" key="3">
    <source>
        <dbReference type="EMBL" id="OYD50056.1"/>
    </source>
</evidence>
<dbReference type="Proteomes" id="UP000215441">
    <property type="component" value="Unassembled WGS sequence"/>
</dbReference>
<proteinExistence type="predicted"/>
<comment type="caution">
    <text evidence="3">The sequence shown here is derived from an EMBL/GenBank/DDBJ whole genome shotgun (WGS) entry which is preliminary data.</text>
</comment>
<evidence type="ECO:0000313" key="4">
    <source>
        <dbReference type="Proteomes" id="UP000215441"/>
    </source>
</evidence>
<feature type="transmembrane region" description="Helical" evidence="1">
    <location>
        <begin position="330"/>
        <end position="350"/>
    </location>
</feature>
<evidence type="ECO:0000256" key="2">
    <source>
        <dbReference type="SAM" id="SignalP"/>
    </source>
</evidence>
<gene>
    <name evidence="3" type="ORF">CBY09_12300</name>
</gene>
<feature type="chain" id="PRO_5012308379" evidence="2">
    <location>
        <begin position="23"/>
        <end position="448"/>
    </location>
</feature>
<dbReference type="AlphaFoldDB" id="A0A235ELZ9"/>
<keyword evidence="1" id="KW-0812">Transmembrane</keyword>
<reference evidence="3 4" key="1">
    <citation type="submission" date="2017-07" db="EMBL/GenBank/DDBJ databases">
        <title>Acidovorax KNDSW TSA 6 genome sequence and assembly.</title>
        <authorList>
            <person name="Mayilraj S."/>
        </authorList>
    </citation>
    <scope>NUCLEOTIDE SEQUENCE [LARGE SCALE GENOMIC DNA]</scope>
    <source>
        <strain evidence="3 4">KNDSW-TSA6</strain>
    </source>
</reference>
<keyword evidence="4" id="KW-1185">Reference proteome</keyword>
<keyword evidence="1" id="KW-0472">Membrane</keyword>
<dbReference type="EMBL" id="NOIG01000008">
    <property type="protein sequence ID" value="OYD50056.1"/>
    <property type="molecule type" value="Genomic_DNA"/>
</dbReference>
<protein>
    <submittedName>
        <fullName evidence="3">Uncharacterized protein</fullName>
    </submittedName>
</protein>
<feature type="transmembrane region" description="Helical" evidence="1">
    <location>
        <begin position="362"/>
        <end position="379"/>
    </location>
</feature>